<dbReference type="PANTHER" id="PTHR10513">
    <property type="entry name" value="DEOXYNUCLEOSIDE KINASE"/>
    <property type="match status" value="1"/>
</dbReference>
<dbReference type="InterPro" id="IPR027417">
    <property type="entry name" value="P-loop_NTPase"/>
</dbReference>
<proteinExistence type="predicted"/>
<sequence>MCAKARPGFSPRIVCCRKAGCHNGMLLRQPGGTEAMFVFGELLHEDGTLDPEEWALFRQLYDRSTQQLEVPKICIWVDTPAEVCFERARKRGREAETPLTLAYLKKLEAKYHDFLSSEEAHFDEVYRIDGRQSAREVLRAAAAVVASKMS</sequence>
<evidence type="ECO:0000313" key="2">
    <source>
        <dbReference type="EMBL" id="GAQ92591.1"/>
    </source>
</evidence>
<dbReference type="Pfam" id="PF01712">
    <property type="entry name" value="dNK"/>
    <property type="match status" value="1"/>
</dbReference>
<dbReference type="InterPro" id="IPR031314">
    <property type="entry name" value="DNK_dom"/>
</dbReference>
<dbReference type="EMBL" id="DF238013">
    <property type="protein sequence ID" value="GAQ92591.1"/>
    <property type="molecule type" value="Genomic_DNA"/>
</dbReference>
<dbReference type="OrthoDB" id="567086at2759"/>
<dbReference type="PANTHER" id="PTHR10513:SF35">
    <property type="entry name" value="DEOXYADENOSINE KINASE"/>
    <property type="match status" value="1"/>
</dbReference>
<accession>A0A1Y1ITE2</accession>
<feature type="domain" description="Deoxynucleoside kinase" evidence="1">
    <location>
        <begin position="35"/>
        <end position="128"/>
    </location>
</feature>
<dbReference type="Gene3D" id="3.40.50.300">
    <property type="entry name" value="P-loop containing nucleotide triphosphate hydrolases"/>
    <property type="match status" value="1"/>
</dbReference>
<evidence type="ECO:0000259" key="1">
    <source>
        <dbReference type="Pfam" id="PF01712"/>
    </source>
</evidence>
<keyword evidence="3" id="KW-1185">Reference proteome</keyword>
<gene>
    <name evidence="2" type="ORF">KFL_010640040</name>
</gene>
<protein>
    <recommendedName>
        <fullName evidence="1">Deoxynucleoside kinase domain-containing protein</fullName>
    </recommendedName>
</protein>
<reference evidence="2 3" key="1">
    <citation type="journal article" date="2014" name="Nat. Commun.">
        <title>Klebsormidium flaccidum genome reveals primary factors for plant terrestrial adaptation.</title>
        <authorList>
            <person name="Hori K."/>
            <person name="Maruyama F."/>
            <person name="Fujisawa T."/>
            <person name="Togashi T."/>
            <person name="Yamamoto N."/>
            <person name="Seo M."/>
            <person name="Sato S."/>
            <person name="Yamada T."/>
            <person name="Mori H."/>
            <person name="Tajima N."/>
            <person name="Moriyama T."/>
            <person name="Ikeuchi M."/>
            <person name="Watanabe M."/>
            <person name="Wada H."/>
            <person name="Kobayashi K."/>
            <person name="Saito M."/>
            <person name="Masuda T."/>
            <person name="Sasaki-Sekimoto Y."/>
            <person name="Mashiguchi K."/>
            <person name="Awai K."/>
            <person name="Shimojima M."/>
            <person name="Masuda S."/>
            <person name="Iwai M."/>
            <person name="Nobusawa T."/>
            <person name="Narise T."/>
            <person name="Kondo S."/>
            <person name="Saito H."/>
            <person name="Sato R."/>
            <person name="Murakawa M."/>
            <person name="Ihara Y."/>
            <person name="Oshima-Yamada Y."/>
            <person name="Ohtaka K."/>
            <person name="Satoh M."/>
            <person name="Sonobe K."/>
            <person name="Ishii M."/>
            <person name="Ohtani R."/>
            <person name="Kanamori-Sato M."/>
            <person name="Honoki R."/>
            <person name="Miyazaki D."/>
            <person name="Mochizuki H."/>
            <person name="Umetsu J."/>
            <person name="Higashi K."/>
            <person name="Shibata D."/>
            <person name="Kamiya Y."/>
            <person name="Sato N."/>
            <person name="Nakamura Y."/>
            <person name="Tabata S."/>
            <person name="Ida S."/>
            <person name="Kurokawa K."/>
            <person name="Ohta H."/>
        </authorList>
    </citation>
    <scope>NUCLEOTIDE SEQUENCE [LARGE SCALE GENOMIC DNA]</scope>
    <source>
        <strain evidence="2 3">NIES-2285</strain>
    </source>
</reference>
<dbReference type="AlphaFoldDB" id="A0A1Y1ITE2"/>
<evidence type="ECO:0000313" key="3">
    <source>
        <dbReference type="Proteomes" id="UP000054558"/>
    </source>
</evidence>
<dbReference type="SUPFAM" id="SSF52540">
    <property type="entry name" value="P-loop containing nucleoside triphosphate hydrolases"/>
    <property type="match status" value="1"/>
</dbReference>
<dbReference type="Proteomes" id="UP000054558">
    <property type="component" value="Unassembled WGS sequence"/>
</dbReference>
<organism evidence="2 3">
    <name type="scientific">Klebsormidium nitens</name>
    <name type="common">Green alga</name>
    <name type="synonym">Ulothrix nitens</name>
    <dbReference type="NCBI Taxonomy" id="105231"/>
    <lineage>
        <taxon>Eukaryota</taxon>
        <taxon>Viridiplantae</taxon>
        <taxon>Streptophyta</taxon>
        <taxon>Klebsormidiophyceae</taxon>
        <taxon>Klebsormidiales</taxon>
        <taxon>Klebsormidiaceae</taxon>
        <taxon>Klebsormidium</taxon>
    </lineage>
</organism>
<name>A0A1Y1ITE2_KLENI</name>
<dbReference type="InterPro" id="IPR050566">
    <property type="entry name" value="Deoxyribonucleoside_kinase"/>
</dbReference>